<protein>
    <submittedName>
        <fullName evidence="4">Putative DNA-binding transcriptional regulator YafY</fullName>
    </submittedName>
</protein>
<comment type="caution">
    <text evidence="4">The sequence shown here is derived from an EMBL/GenBank/DDBJ whole genome shotgun (WGS) entry which is preliminary data.</text>
</comment>
<dbReference type="InterPro" id="IPR026881">
    <property type="entry name" value="WYL_dom"/>
</dbReference>
<dbReference type="PANTHER" id="PTHR34580:SF3">
    <property type="entry name" value="PROTEIN PAFB"/>
    <property type="match status" value="1"/>
</dbReference>
<dbReference type="Pfam" id="PF26109">
    <property type="entry name" value="WHD_BrxR"/>
    <property type="match status" value="1"/>
</dbReference>
<dbReference type="Pfam" id="PF13280">
    <property type="entry name" value="WYL"/>
    <property type="match status" value="1"/>
</dbReference>
<evidence type="ECO:0000259" key="1">
    <source>
        <dbReference type="Pfam" id="PF13280"/>
    </source>
</evidence>
<proteinExistence type="predicted"/>
<sequence length="290" mass="32914">MVQAGNLGDVKWDLLLRYRHIEIIAYWERRLTTNHLMNAFGIGRQQASRDINAYLKDFAGDNLIYDARLKGYKPTANFVPLFTLGVADEYLQLLSIRDHLNSPPILLGGAPPAISERISPPLRDLRPEVLAPVIQAAREGNRLEICYSSLTNPAPEYRVIQPHTVVFNGLRWHVRAWCEKKAAFSDFVLSRISDLPDQVLPGENGPEKDEAWNTIINLEIGPDQRLNADQKRLIETDFGMENGTLKVATRGALANYVLQLLRIEHERADTPPTIQQITLLNRSEVSKWLF</sequence>
<dbReference type="AlphaFoldDB" id="A0A840R6U3"/>
<dbReference type="GO" id="GO:0003677">
    <property type="term" value="F:DNA binding"/>
    <property type="evidence" value="ECO:0007669"/>
    <property type="project" value="UniProtKB-KW"/>
</dbReference>
<reference evidence="4 5" key="1">
    <citation type="submission" date="2020-08" db="EMBL/GenBank/DDBJ databases">
        <title>Genomic Encyclopedia of Type Strains, Phase IV (KMG-IV): sequencing the most valuable type-strain genomes for metagenomic binning, comparative biology and taxonomic classification.</title>
        <authorList>
            <person name="Goeker M."/>
        </authorList>
    </citation>
    <scope>NUCLEOTIDE SEQUENCE [LARGE SCALE GENOMIC DNA]</scope>
    <source>
        <strain evidence="4 5">DSM 25701</strain>
    </source>
</reference>
<organism evidence="4 5">
    <name type="scientific">Zhongshania antarctica</name>
    <dbReference type="NCBI Taxonomy" id="641702"/>
    <lineage>
        <taxon>Bacteria</taxon>
        <taxon>Pseudomonadati</taxon>
        <taxon>Pseudomonadota</taxon>
        <taxon>Gammaproteobacteria</taxon>
        <taxon>Cellvibrionales</taxon>
        <taxon>Spongiibacteraceae</taxon>
        <taxon>Zhongshania</taxon>
    </lineage>
</organism>
<name>A0A840R6U3_9GAMM</name>
<keyword evidence="4" id="KW-0238">DNA-binding</keyword>
<accession>A0A840R6U3</accession>
<dbReference type="InterPro" id="IPR059019">
    <property type="entry name" value="WHD_CapW"/>
</dbReference>
<keyword evidence="5" id="KW-1185">Reference proteome</keyword>
<evidence type="ECO:0000259" key="3">
    <source>
        <dbReference type="Pfam" id="PF26109"/>
    </source>
</evidence>
<dbReference type="Pfam" id="PF26107">
    <property type="entry name" value="BrxR_CTD"/>
    <property type="match status" value="1"/>
</dbReference>
<dbReference type="InterPro" id="IPR051534">
    <property type="entry name" value="CBASS_pafABC_assoc_protein"/>
</dbReference>
<dbReference type="Proteomes" id="UP000536640">
    <property type="component" value="Unassembled WGS sequence"/>
</dbReference>
<evidence type="ECO:0000313" key="5">
    <source>
        <dbReference type="Proteomes" id="UP000536640"/>
    </source>
</evidence>
<dbReference type="PROSITE" id="PS52050">
    <property type="entry name" value="WYL"/>
    <property type="match status" value="1"/>
</dbReference>
<feature type="domain" description="DNA-binding transcriptional repressor CapW winged helix-turn-helix" evidence="3">
    <location>
        <begin position="13"/>
        <end position="95"/>
    </location>
</feature>
<dbReference type="InterPro" id="IPR016634">
    <property type="entry name" value="CapW-like"/>
</dbReference>
<feature type="domain" description="DNA-binding transcriptional repressor CapW C-terminal dimerisation" evidence="2">
    <location>
        <begin position="216"/>
        <end position="285"/>
    </location>
</feature>
<feature type="domain" description="WYL" evidence="1">
    <location>
        <begin position="128"/>
        <end position="195"/>
    </location>
</feature>
<dbReference type="PIRSF" id="PIRSF015558">
    <property type="entry name" value="Txn_reg_DeoR_prd"/>
    <property type="match status" value="1"/>
</dbReference>
<dbReference type="EMBL" id="JACHHW010000006">
    <property type="protein sequence ID" value="MBB5188324.1"/>
    <property type="molecule type" value="Genomic_DNA"/>
</dbReference>
<gene>
    <name evidence="4" type="ORF">HNQ57_002603</name>
</gene>
<evidence type="ECO:0000259" key="2">
    <source>
        <dbReference type="Pfam" id="PF26107"/>
    </source>
</evidence>
<dbReference type="RefSeq" id="WP_184463558.1">
    <property type="nucleotide sequence ID" value="NZ_JACHHW010000006.1"/>
</dbReference>
<dbReference type="PANTHER" id="PTHR34580">
    <property type="match status" value="1"/>
</dbReference>
<dbReference type="InterPro" id="IPR059020">
    <property type="entry name" value="CapW_CTD"/>
</dbReference>
<evidence type="ECO:0000313" key="4">
    <source>
        <dbReference type="EMBL" id="MBB5188324.1"/>
    </source>
</evidence>